<dbReference type="SUPFAM" id="SSF51366">
    <property type="entry name" value="Ribulose-phoshate binding barrel"/>
    <property type="match status" value="1"/>
</dbReference>
<dbReference type="InterPro" id="IPR013785">
    <property type="entry name" value="Aldolase_TIM"/>
</dbReference>
<dbReference type="UniPathway" id="UPA00035">
    <property type="reaction ID" value="UER00042"/>
</dbReference>
<dbReference type="GO" id="GO:0004640">
    <property type="term" value="F:phosphoribosylanthranilate isomerase activity"/>
    <property type="evidence" value="ECO:0007669"/>
    <property type="project" value="UniProtKB-EC"/>
</dbReference>
<organism evidence="1">
    <name type="scientific">marine metagenome</name>
    <dbReference type="NCBI Taxonomy" id="408172"/>
    <lineage>
        <taxon>unclassified sequences</taxon>
        <taxon>metagenomes</taxon>
        <taxon>ecological metagenomes</taxon>
    </lineage>
</organism>
<evidence type="ECO:0000313" key="1">
    <source>
        <dbReference type="EMBL" id="SVD64967.1"/>
    </source>
</evidence>
<sequence length="130" mass="14647">VKPKIKICGLKTIDEVHSLDKLGVNYAGLWFGIENGQYNLAHEQFYELSLQQVKNLQFVLVTTCQDIKRLSEPLSLGKVNHIQLHGFESPSFIHKLKETYGPSLKVLKTLHFKMAPAWKNGLSSATLGLE</sequence>
<gene>
    <name evidence="1" type="ORF">METZ01_LOCUS417821</name>
</gene>
<accession>A0A382X177</accession>
<feature type="non-terminal residue" evidence="1">
    <location>
        <position position="1"/>
    </location>
</feature>
<dbReference type="InterPro" id="IPR011060">
    <property type="entry name" value="RibuloseP-bd_barrel"/>
</dbReference>
<dbReference type="AlphaFoldDB" id="A0A382X177"/>
<dbReference type="GO" id="GO:0000162">
    <property type="term" value="P:L-tryptophan biosynthetic process"/>
    <property type="evidence" value="ECO:0007669"/>
    <property type="project" value="UniProtKB-UniPathway"/>
</dbReference>
<name>A0A382X177_9ZZZZ</name>
<reference evidence="1" key="1">
    <citation type="submission" date="2018-05" db="EMBL/GenBank/DDBJ databases">
        <authorList>
            <person name="Lanie J.A."/>
            <person name="Ng W.-L."/>
            <person name="Kazmierczak K.M."/>
            <person name="Andrzejewski T.M."/>
            <person name="Davidsen T.M."/>
            <person name="Wayne K.J."/>
            <person name="Tettelin H."/>
            <person name="Glass J.I."/>
            <person name="Rusch D."/>
            <person name="Podicherti R."/>
            <person name="Tsui H.-C.T."/>
            <person name="Winkler M.E."/>
        </authorList>
    </citation>
    <scope>NUCLEOTIDE SEQUENCE</scope>
</reference>
<proteinExistence type="predicted"/>
<dbReference type="EMBL" id="UINC01164229">
    <property type="protein sequence ID" value="SVD64967.1"/>
    <property type="molecule type" value="Genomic_DNA"/>
</dbReference>
<dbReference type="Gene3D" id="3.20.20.70">
    <property type="entry name" value="Aldolase class I"/>
    <property type="match status" value="1"/>
</dbReference>
<protein>
    <submittedName>
        <fullName evidence="1">Uncharacterized protein</fullName>
    </submittedName>
</protein>